<dbReference type="Pfam" id="PF05380">
    <property type="entry name" value="Peptidase_A17"/>
    <property type="match status" value="1"/>
</dbReference>
<dbReference type="OrthoDB" id="5857971at2759"/>
<sequence>LETLASVRVPRALMVSPKDQVRRSELHVFGDASETAFGAVAYLMTESMDGAKEVRFCLAKIRVAPVRRLSLPRLELMAALHVARLK</sequence>
<dbReference type="InterPro" id="IPR008042">
    <property type="entry name" value="Retrotrans_Pao"/>
</dbReference>
<feature type="non-terminal residue" evidence="1">
    <location>
        <position position="86"/>
    </location>
</feature>
<dbReference type="EMBL" id="JYDH01003820">
    <property type="protein sequence ID" value="KRY05152.1"/>
    <property type="molecule type" value="Genomic_DNA"/>
</dbReference>
<evidence type="ECO:0000313" key="2">
    <source>
        <dbReference type="Proteomes" id="UP000054776"/>
    </source>
</evidence>
<reference evidence="1 2" key="1">
    <citation type="submission" date="2015-01" db="EMBL/GenBank/DDBJ databases">
        <title>Evolution of Trichinella species and genotypes.</title>
        <authorList>
            <person name="Korhonen P.K."/>
            <person name="Edoardo P."/>
            <person name="Giuseppe L.R."/>
            <person name="Gasser R.B."/>
        </authorList>
    </citation>
    <scope>NUCLEOTIDE SEQUENCE [LARGE SCALE GENOMIC DNA]</scope>
    <source>
        <strain evidence="1">ISS3</strain>
    </source>
</reference>
<comment type="caution">
    <text evidence="1">The sequence shown here is derived from an EMBL/GenBank/DDBJ whole genome shotgun (WGS) entry which is preliminary data.</text>
</comment>
<proteinExistence type="predicted"/>
<organism evidence="1 2">
    <name type="scientific">Trichinella spiralis</name>
    <name type="common">Trichina worm</name>
    <dbReference type="NCBI Taxonomy" id="6334"/>
    <lineage>
        <taxon>Eukaryota</taxon>
        <taxon>Metazoa</taxon>
        <taxon>Ecdysozoa</taxon>
        <taxon>Nematoda</taxon>
        <taxon>Enoplea</taxon>
        <taxon>Dorylaimia</taxon>
        <taxon>Trichinellida</taxon>
        <taxon>Trichinellidae</taxon>
        <taxon>Trichinella</taxon>
    </lineage>
</organism>
<evidence type="ECO:0000313" key="1">
    <source>
        <dbReference type="EMBL" id="KRY05152.1"/>
    </source>
</evidence>
<feature type="non-terminal residue" evidence="1">
    <location>
        <position position="1"/>
    </location>
</feature>
<dbReference type="InParanoid" id="A0A0V0YY67"/>
<dbReference type="PANTHER" id="PTHR47331">
    <property type="entry name" value="PHD-TYPE DOMAIN-CONTAINING PROTEIN"/>
    <property type="match status" value="1"/>
</dbReference>
<name>A0A0V0YY67_TRISP</name>
<dbReference type="PANTHER" id="PTHR47331:SF6">
    <property type="entry name" value="DOUBLECORTIN DOMAIN-CONTAINING PROTEIN"/>
    <property type="match status" value="1"/>
</dbReference>
<gene>
    <name evidence="1" type="ORF">T01_13479</name>
</gene>
<protein>
    <recommendedName>
        <fullName evidence="3">Reverse transcriptase/retrotransposon-derived protein RNase H-like domain-containing protein</fullName>
    </recommendedName>
</protein>
<dbReference type="AlphaFoldDB" id="A0A0V0YY67"/>
<evidence type="ECO:0008006" key="3">
    <source>
        <dbReference type="Google" id="ProtNLM"/>
    </source>
</evidence>
<dbReference type="Proteomes" id="UP000054776">
    <property type="component" value="Unassembled WGS sequence"/>
</dbReference>
<accession>A0A0V0YY67</accession>
<keyword evidence="2" id="KW-1185">Reference proteome</keyword>